<proteinExistence type="predicted"/>
<dbReference type="InterPro" id="IPR019688">
    <property type="entry name" value="DUF2533"/>
</dbReference>
<organism evidence="1 2">
    <name type="scientific">Metabacillus lacus</name>
    <dbReference type="NCBI Taxonomy" id="1983721"/>
    <lineage>
        <taxon>Bacteria</taxon>
        <taxon>Bacillati</taxon>
        <taxon>Bacillota</taxon>
        <taxon>Bacilli</taxon>
        <taxon>Bacillales</taxon>
        <taxon>Bacillaceae</taxon>
        <taxon>Metabacillus</taxon>
    </lineage>
</organism>
<reference evidence="1 2" key="1">
    <citation type="submission" date="2019-11" db="EMBL/GenBank/DDBJ databases">
        <title>Bacillus lacus genome.</title>
        <authorList>
            <person name="Allen C.J."/>
            <person name="Newman J.D."/>
        </authorList>
    </citation>
    <scope>NUCLEOTIDE SEQUENCE [LARGE SCALE GENOMIC DNA]</scope>
    <source>
        <strain evidence="1 2">KCTC 33946</strain>
    </source>
</reference>
<dbReference type="OrthoDB" id="2679622at2"/>
<dbReference type="Proteomes" id="UP000448867">
    <property type="component" value="Unassembled WGS sequence"/>
</dbReference>
<dbReference type="AlphaFoldDB" id="A0A7X2IWA1"/>
<protein>
    <submittedName>
        <fullName evidence="1">DUF2533 family protein</fullName>
    </submittedName>
</protein>
<accession>A0A7X2IWA1</accession>
<sequence length="86" mass="9680">MQEVHKAISAHSKKQNAQVAAFLELDEKREMYIEEAVQRCKKGEPFTAGYINKVTAEINEMAAKGIAPQRSLVTEKMIIDFARKNG</sequence>
<dbReference type="EMBL" id="WKKI01000002">
    <property type="protein sequence ID" value="MRX70931.1"/>
    <property type="molecule type" value="Genomic_DNA"/>
</dbReference>
<keyword evidence="2" id="KW-1185">Reference proteome</keyword>
<evidence type="ECO:0000313" key="2">
    <source>
        <dbReference type="Proteomes" id="UP000448867"/>
    </source>
</evidence>
<name>A0A7X2IWA1_9BACI</name>
<evidence type="ECO:0000313" key="1">
    <source>
        <dbReference type="EMBL" id="MRX70931.1"/>
    </source>
</evidence>
<gene>
    <name evidence="1" type="ORF">GJU40_01955</name>
</gene>
<dbReference type="Pfam" id="PF10752">
    <property type="entry name" value="DUF2533"/>
    <property type="match status" value="1"/>
</dbReference>
<comment type="caution">
    <text evidence="1">The sequence shown here is derived from an EMBL/GenBank/DDBJ whole genome shotgun (WGS) entry which is preliminary data.</text>
</comment>